<evidence type="ECO:0000313" key="5">
    <source>
        <dbReference type="Proteomes" id="UP000282007"/>
    </source>
</evidence>
<dbReference type="InterPro" id="IPR036637">
    <property type="entry name" value="Phosphohistidine_dom_sf"/>
</dbReference>
<gene>
    <name evidence="3" type="ORF">ATH50_3657</name>
    <name evidence="2" type="ORF">DU502_11935</name>
</gene>
<reference evidence="2 5" key="2">
    <citation type="submission" date="2018-07" db="EMBL/GenBank/DDBJ databases">
        <title>Genome sequences of Haloplanus aerogenes JCM 16430T.</title>
        <authorList>
            <person name="Kim Y.B."/>
            <person name="Roh S.W."/>
        </authorList>
    </citation>
    <scope>NUCLEOTIDE SEQUENCE [LARGE SCALE GENOMIC DNA]</scope>
    <source>
        <strain evidence="2 5">JCM 16430</strain>
    </source>
</reference>
<dbReference type="Proteomes" id="UP000282007">
    <property type="component" value="Chromosome"/>
</dbReference>
<keyword evidence="5" id="KW-1185">Reference proteome</keyword>
<reference evidence="3 4" key="1">
    <citation type="journal article" date="2015" name="Stand. Genomic Sci.">
        <title>Genomic Encyclopedia of Bacterial and Archaeal Type Strains, Phase III: the genomes of soil and plant-associated and newly described type strains.</title>
        <authorList>
            <person name="Whitman W.B."/>
            <person name="Woyke T."/>
            <person name="Klenk H.P."/>
            <person name="Zhou Y."/>
            <person name="Lilburn T.G."/>
            <person name="Beck B.J."/>
            <person name="De Vos P."/>
            <person name="Vandamme P."/>
            <person name="Eisen J.A."/>
            <person name="Garrity G."/>
            <person name="Hugenholtz P."/>
            <person name="Kyrpides N.C."/>
        </authorList>
    </citation>
    <scope>NUCLEOTIDE SEQUENCE [LARGE SCALE GENOMIC DNA]</scope>
    <source>
        <strain evidence="3 4">CGMCC 1.10124</strain>
    </source>
</reference>
<evidence type="ECO:0000313" key="3">
    <source>
        <dbReference type="EMBL" id="RMB08242.1"/>
    </source>
</evidence>
<dbReference type="InterPro" id="IPR008279">
    <property type="entry name" value="PEP-util_enz_mobile_dom"/>
</dbReference>
<dbReference type="GeneID" id="38472007"/>
<dbReference type="RefSeq" id="WP_121922165.1">
    <property type="nucleotide sequence ID" value="NZ_CP034145.1"/>
</dbReference>
<sequence length="328" mass="35471">MREFDFQLVSRSYLSTGEFSFHHPDPALAQQGVDGLSRMRLNLQAPPLMLTRNLFECTELLLGTSVHWERSDRAFQLTVEASLGVSSAKRLAEALDSAVRDADGFQGRDSKVVASRETAIDLWTWEVECKQSSGNGRIFEREAGEIIVRSGDDAQVTVLVTSPTEPEISASEAITIDSETAMECATALRQGAQAIRMAQGSKSRTIPWLGSYRGMGVSDGEATGPARVVRTTLGTNSDCSPDDLVGAENIESGEIVVMDQYYHSLRDRLEVAAGYVIEDDVAMTDAGAVLARMYDIPAITTCSGVCRDITTGDRVAVQGGTGILIHEL</sequence>
<dbReference type="SUPFAM" id="SSF52009">
    <property type="entry name" value="Phosphohistidine domain"/>
    <property type="match status" value="1"/>
</dbReference>
<dbReference type="EMBL" id="REFS01000012">
    <property type="protein sequence ID" value="RMB08242.1"/>
    <property type="molecule type" value="Genomic_DNA"/>
</dbReference>
<dbReference type="Proteomes" id="UP000277326">
    <property type="component" value="Unassembled WGS sequence"/>
</dbReference>
<dbReference type="GO" id="GO:0016772">
    <property type="term" value="F:transferase activity, transferring phosphorus-containing groups"/>
    <property type="evidence" value="ECO:0007669"/>
    <property type="project" value="InterPro"/>
</dbReference>
<accession>A0A3M0CFS0</accession>
<evidence type="ECO:0000259" key="1">
    <source>
        <dbReference type="Pfam" id="PF00391"/>
    </source>
</evidence>
<dbReference type="EMBL" id="CP034145">
    <property type="protein sequence ID" value="AZH26026.1"/>
    <property type="molecule type" value="Genomic_DNA"/>
</dbReference>
<reference evidence="3" key="3">
    <citation type="submission" date="2018-10" db="EMBL/GenBank/DDBJ databases">
        <authorList>
            <person name="Whitman W."/>
            <person name="Huntemann M."/>
            <person name="Clum A."/>
            <person name="Pillay M."/>
            <person name="Palaniappan K."/>
            <person name="Varghese N."/>
            <person name="Mikhailova N."/>
            <person name="Stamatis D."/>
            <person name="Reddy T."/>
            <person name="Daum C."/>
            <person name="Shapiro N."/>
            <person name="Ivanova N."/>
            <person name="Kyrpides N."/>
            <person name="Woyke T."/>
        </authorList>
    </citation>
    <scope>NUCLEOTIDE SEQUENCE</scope>
    <source>
        <strain evidence="3">CGMCC 1.10124</strain>
    </source>
</reference>
<name>A0A3M0CFS0_9EURY</name>
<dbReference type="AlphaFoldDB" id="A0A3M0CFS0"/>
<dbReference type="Pfam" id="PF00391">
    <property type="entry name" value="PEP-utilizers"/>
    <property type="match status" value="1"/>
</dbReference>
<feature type="domain" description="PEP-utilising enzyme mobile" evidence="1">
    <location>
        <begin position="250"/>
        <end position="322"/>
    </location>
</feature>
<evidence type="ECO:0000313" key="4">
    <source>
        <dbReference type="Proteomes" id="UP000277326"/>
    </source>
</evidence>
<dbReference type="Gene3D" id="3.50.30.10">
    <property type="entry name" value="Phosphohistidine domain"/>
    <property type="match status" value="1"/>
</dbReference>
<proteinExistence type="predicted"/>
<protein>
    <submittedName>
        <fullName evidence="3">PEP-utilizing family enzyme</fullName>
    </submittedName>
</protein>
<dbReference type="KEGG" id="haer:DU502_11935"/>
<organism evidence="3 4">
    <name type="scientific">Haloplanus aerogenes</name>
    <dbReference type="NCBI Taxonomy" id="660522"/>
    <lineage>
        <taxon>Archaea</taxon>
        <taxon>Methanobacteriati</taxon>
        <taxon>Methanobacteriota</taxon>
        <taxon>Stenosarchaea group</taxon>
        <taxon>Halobacteria</taxon>
        <taxon>Halobacteriales</taxon>
        <taxon>Haloferacaceae</taxon>
        <taxon>Haloplanus</taxon>
    </lineage>
</organism>
<evidence type="ECO:0000313" key="2">
    <source>
        <dbReference type="EMBL" id="AZH26026.1"/>
    </source>
</evidence>